<feature type="coiled-coil region" evidence="1">
    <location>
        <begin position="57"/>
        <end position="116"/>
    </location>
</feature>
<keyword evidence="4" id="KW-1185">Reference proteome</keyword>
<evidence type="ECO:0000313" key="3">
    <source>
        <dbReference type="EMBL" id="OJJ75296.1"/>
    </source>
</evidence>
<dbReference type="RefSeq" id="XP_067482543.1">
    <property type="nucleotide sequence ID" value="XM_067624380.1"/>
</dbReference>
<proteinExistence type="predicted"/>
<gene>
    <name evidence="3" type="ORF">ASPBRDRAFT_40576</name>
</gene>
<dbReference type="Proteomes" id="UP000184499">
    <property type="component" value="Unassembled WGS sequence"/>
</dbReference>
<feature type="region of interest" description="Disordered" evidence="2">
    <location>
        <begin position="1"/>
        <end position="25"/>
    </location>
</feature>
<name>A0A1L9UUM2_ASPBC</name>
<reference evidence="4" key="1">
    <citation type="journal article" date="2017" name="Genome Biol.">
        <title>Comparative genomics reveals high biological diversity and specific adaptations in the industrially and medically important fungal genus Aspergillus.</title>
        <authorList>
            <person name="de Vries R.P."/>
            <person name="Riley R."/>
            <person name="Wiebenga A."/>
            <person name="Aguilar-Osorio G."/>
            <person name="Amillis S."/>
            <person name="Uchima C.A."/>
            <person name="Anderluh G."/>
            <person name="Asadollahi M."/>
            <person name="Askin M."/>
            <person name="Barry K."/>
            <person name="Battaglia E."/>
            <person name="Bayram O."/>
            <person name="Benocci T."/>
            <person name="Braus-Stromeyer S.A."/>
            <person name="Caldana C."/>
            <person name="Canovas D."/>
            <person name="Cerqueira G.C."/>
            <person name="Chen F."/>
            <person name="Chen W."/>
            <person name="Choi C."/>
            <person name="Clum A."/>
            <person name="Dos Santos R.A."/>
            <person name="Damasio A.R."/>
            <person name="Diallinas G."/>
            <person name="Emri T."/>
            <person name="Fekete E."/>
            <person name="Flipphi M."/>
            <person name="Freyberg S."/>
            <person name="Gallo A."/>
            <person name="Gournas C."/>
            <person name="Habgood R."/>
            <person name="Hainaut M."/>
            <person name="Harispe M.L."/>
            <person name="Henrissat B."/>
            <person name="Hilden K.S."/>
            <person name="Hope R."/>
            <person name="Hossain A."/>
            <person name="Karabika E."/>
            <person name="Karaffa L."/>
            <person name="Karanyi Z."/>
            <person name="Krasevec N."/>
            <person name="Kuo A."/>
            <person name="Kusch H."/>
            <person name="LaButti K."/>
            <person name="Lagendijk E.L."/>
            <person name="Lapidus A."/>
            <person name="Levasseur A."/>
            <person name="Lindquist E."/>
            <person name="Lipzen A."/>
            <person name="Logrieco A.F."/>
            <person name="MacCabe A."/>
            <person name="Maekelae M.R."/>
            <person name="Malavazi I."/>
            <person name="Melin P."/>
            <person name="Meyer V."/>
            <person name="Mielnichuk N."/>
            <person name="Miskei M."/>
            <person name="Molnar A.P."/>
            <person name="Mule G."/>
            <person name="Ngan C.Y."/>
            <person name="Orejas M."/>
            <person name="Orosz E."/>
            <person name="Ouedraogo J.P."/>
            <person name="Overkamp K.M."/>
            <person name="Park H.-S."/>
            <person name="Perrone G."/>
            <person name="Piumi F."/>
            <person name="Punt P.J."/>
            <person name="Ram A.F."/>
            <person name="Ramon A."/>
            <person name="Rauscher S."/>
            <person name="Record E."/>
            <person name="Riano-Pachon D.M."/>
            <person name="Robert V."/>
            <person name="Roehrig J."/>
            <person name="Ruller R."/>
            <person name="Salamov A."/>
            <person name="Salih N.S."/>
            <person name="Samson R.A."/>
            <person name="Sandor E."/>
            <person name="Sanguinetti M."/>
            <person name="Schuetze T."/>
            <person name="Sepcic K."/>
            <person name="Shelest E."/>
            <person name="Sherlock G."/>
            <person name="Sophianopoulou V."/>
            <person name="Squina F.M."/>
            <person name="Sun H."/>
            <person name="Susca A."/>
            <person name="Todd R.B."/>
            <person name="Tsang A."/>
            <person name="Unkles S.E."/>
            <person name="van de Wiele N."/>
            <person name="van Rossen-Uffink D."/>
            <person name="Oliveira J.V."/>
            <person name="Vesth T.C."/>
            <person name="Visser J."/>
            <person name="Yu J.-H."/>
            <person name="Zhou M."/>
            <person name="Andersen M.R."/>
            <person name="Archer D.B."/>
            <person name="Baker S.E."/>
            <person name="Benoit I."/>
            <person name="Brakhage A.A."/>
            <person name="Braus G.H."/>
            <person name="Fischer R."/>
            <person name="Frisvad J.C."/>
            <person name="Goldman G.H."/>
            <person name="Houbraken J."/>
            <person name="Oakley B."/>
            <person name="Pocsi I."/>
            <person name="Scazzocchio C."/>
            <person name="Seiboth B."/>
            <person name="vanKuyk P.A."/>
            <person name="Wortman J."/>
            <person name="Dyer P.S."/>
            <person name="Grigoriev I.V."/>
        </authorList>
    </citation>
    <scope>NUCLEOTIDE SEQUENCE [LARGE SCALE GENOMIC DNA]</scope>
    <source>
        <strain evidence="4">CBS 101740 / IMI 381727 / IBT 21946</strain>
    </source>
</reference>
<dbReference type="AlphaFoldDB" id="A0A1L9UUM2"/>
<feature type="coiled-coil region" evidence="1">
    <location>
        <begin position="166"/>
        <end position="193"/>
    </location>
</feature>
<dbReference type="GeneID" id="93576868"/>
<dbReference type="VEuPathDB" id="FungiDB:ASPBRDRAFT_40576"/>
<accession>A0A1L9UUM2</accession>
<dbReference type="OrthoDB" id="10396574at2759"/>
<keyword evidence="1" id="KW-0175">Coiled coil</keyword>
<organism evidence="3 4">
    <name type="scientific">Aspergillus brasiliensis (strain CBS 101740 / IMI 381727 / IBT 21946)</name>
    <dbReference type="NCBI Taxonomy" id="767769"/>
    <lineage>
        <taxon>Eukaryota</taxon>
        <taxon>Fungi</taxon>
        <taxon>Dikarya</taxon>
        <taxon>Ascomycota</taxon>
        <taxon>Pezizomycotina</taxon>
        <taxon>Eurotiomycetes</taxon>
        <taxon>Eurotiomycetidae</taxon>
        <taxon>Eurotiales</taxon>
        <taxon>Aspergillaceae</taxon>
        <taxon>Aspergillus</taxon>
        <taxon>Aspergillus subgen. Circumdati</taxon>
    </lineage>
</organism>
<dbReference type="EMBL" id="KV878681">
    <property type="protein sequence ID" value="OJJ75296.1"/>
    <property type="molecule type" value="Genomic_DNA"/>
</dbReference>
<feature type="compositionally biased region" description="Polar residues" evidence="2">
    <location>
        <begin position="1"/>
        <end position="18"/>
    </location>
</feature>
<evidence type="ECO:0000313" key="4">
    <source>
        <dbReference type="Proteomes" id="UP000184499"/>
    </source>
</evidence>
<evidence type="ECO:0000256" key="1">
    <source>
        <dbReference type="SAM" id="Coils"/>
    </source>
</evidence>
<evidence type="ECO:0000256" key="2">
    <source>
        <dbReference type="SAM" id="MobiDB-lite"/>
    </source>
</evidence>
<dbReference type="OMA" id="EDANNVW"/>
<sequence>MSATVTLSSPASTKTRGYSGQERPVPQDHQFVDHLFDDSCFLCGASAPQTMIRYKGVRQLRQQINRAQHLVISFKNQAKDTVIENSVGTESWKAKYEKLEEEMRKLQQEGDVRKAELETLKGECIDLRLNNAKLSLLEADHREAQRTLSLGDEAVLAELQDMRQQNRQLSLNLRERLVEVETLERRLLEEEDANRVWRYKYVGSL</sequence>
<protein>
    <submittedName>
        <fullName evidence="3">Uncharacterized protein</fullName>
    </submittedName>
</protein>